<evidence type="ECO:0000256" key="1">
    <source>
        <dbReference type="ARBA" id="ARBA00023015"/>
    </source>
</evidence>
<dbReference type="SUPFAM" id="SSF53822">
    <property type="entry name" value="Periplasmic binding protein-like I"/>
    <property type="match status" value="1"/>
</dbReference>
<dbReference type="PROSITE" id="PS50932">
    <property type="entry name" value="HTH_LACI_2"/>
    <property type="match status" value="1"/>
</dbReference>
<dbReference type="PANTHER" id="PTHR30146">
    <property type="entry name" value="LACI-RELATED TRANSCRIPTIONAL REPRESSOR"/>
    <property type="match status" value="1"/>
</dbReference>
<evidence type="ECO:0000256" key="2">
    <source>
        <dbReference type="ARBA" id="ARBA00023125"/>
    </source>
</evidence>
<dbReference type="Proteomes" id="UP001254832">
    <property type="component" value="Unassembled WGS sequence"/>
</dbReference>
<proteinExistence type="predicted"/>
<accession>A0AAP5H1T0</accession>
<evidence type="ECO:0000259" key="4">
    <source>
        <dbReference type="PROSITE" id="PS50932"/>
    </source>
</evidence>
<sequence>MATIKDVAKLAGVALSTASYALNGDSKVSAKTKSKVLEAARELNYRKNGFAMDLKRSRTNTIALILTDLSGPYYSELIRSVQDVALANGYDLIACSSMGERDSTAVRFLREKRVDGAIILAHNIHDDILVESAGSRFPIIVMDRHLSGDHLVNVLVDGEQGGYLATRHLIQEGHRTIAYISGPSNSYDNALRYQGYLRAMQEAGLEERSKWKLSGSFVREGGYSATKMMMLQGELPSAVFYGNDEMAIGGLKAFEESGISVPNDISVVGFDDIQLSEYVHPPLTTIRQPKHEAGSLAGHLLFQMLNGEAVNPSYTLTIDMVVRRSVRSVQSGTDTQPTQPA</sequence>
<dbReference type="InterPro" id="IPR028082">
    <property type="entry name" value="Peripla_BP_I"/>
</dbReference>
<dbReference type="RefSeq" id="WP_056702067.1">
    <property type="nucleotide sequence ID" value="NZ_JAVDTR010000003.1"/>
</dbReference>
<keyword evidence="2" id="KW-0238">DNA-binding</keyword>
<comment type="caution">
    <text evidence="5">The sequence shown here is derived from an EMBL/GenBank/DDBJ whole genome shotgun (WGS) entry which is preliminary data.</text>
</comment>
<dbReference type="EMBL" id="JAVDTR010000003">
    <property type="protein sequence ID" value="MDR6723163.1"/>
    <property type="molecule type" value="Genomic_DNA"/>
</dbReference>
<dbReference type="SMART" id="SM00354">
    <property type="entry name" value="HTH_LACI"/>
    <property type="match status" value="1"/>
</dbReference>
<organism evidence="5 6">
    <name type="scientific">Paenibacillus amylolyticus</name>
    <dbReference type="NCBI Taxonomy" id="1451"/>
    <lineage>
        <taxon>Bacteria</taxon>
        <taxon>Bacillati</taxon>
        <taxon>Bacillota</taxon>
        <taxon>Bacilli</taxon>
        <taxon>Bacillales</taxon>
        <taxon>Paenibacillaceae</taxon>
        <taxon>Paenibacillus</taxon>
    </lineage>
</organism>
<keyword evidence="1" id="KW-0805">Transcription regulation</keyword>
<dbReference type="Pfam" id="PF13377">
    <property type="entry name" value="Peripla_BP_3"/>
    <property type="match status" value="1"/>
</dbReference>
<keyword evidence="3" id="KW-0804">Transcription</keyword>
<dbReference type="CDD" id="cd01392">
    <property type="entry name" value="HTH_LacI"/>
    <property type="match status" value="1"/>
</dbReference>
<dbReference type="PANTHER" id="PTHR30146:SF109">
    <property type="entry name" value="HTH-TYPE TRANSCRIPTIONAL REGULATOR GALS"/>
    <property type="match status" value="1"/>
</dbReference>
<dbReference type="InterPro" id="IPR010982">
    <property type="entry name" value="Lambda_DNA-bd_dom_sf"/>
</dbReference>
<dbReference type="Gene3D" id="3.40.50.2300">
    <property type="match status" value="2"/>
</dbReference>
<dbReference type="GO" id="GO:0003700">
    <property type="term" value="F:DNA-binding transcription factor activity"/>
    <property type="evidence" value="ECO:0007669"/>
    <property type="project" value="TreeGrafter"/>
</dbReference>
<name>A0AAP5H1T0_PAEAM</name>
<dbReference type="SUPFAM" id="SSF47413">
    <property type="entry name" value="lambda repressor-like DNA-binding domains"/>
    <property type="match status" value="1"/>
</dbReference>
<dbReference type="InterPro" id="IPR046335">
    <property type="entry name" value="LacI/GalR-like_sensor"/>
</dbReference>
<dbReference type="Gene3D" id="1.10.260.40">
    <property type="entry name" value="lambda repressor-like DNA-binding domains"/>
    <property type="match status" value="1"/>
</dbReference>
<evidence type="ECO:0000313" key="6">
    <source>
        <dbReference type="Proteomes" id="UP001254832"/>
    </source>
</evidence>
<evidence type="ECO:0000313" key="5">
    <source>
        <dbReference type="EMBL" id="MDR6723163.1"/>
    </source>
</evidence>
<dbReference type="GO" id="GO:0000976">
    <property type="term" value="F:transcription cis-regulatory region binding"/>
    <property type="evidence" value="ECO:0007669"/>
    <property type="project" value="TreeGrafter"/>
</dbReference>
<gene>
    <name evidence="5" type="ORF">J2W91_001615</name>
</gene>
<protein>
    <submittedName>
        <fullName evidence="5">LacI family transcriptional regulator</fullName>
    </submittedName>
</protein>
<evidence type="ECO:0000256" key="3">
    <source>
        <dbReference type="ARBA" id="ARBA00023163"/>
    </source>
</evidence>
<feature type="domain" description="HTH lacI-type" evidence="4">
    <location>
        <begin position="2"/>
        <end position="56"/>
    </location>
</feature>
<dbReference type="CDD" id="cd06267">
    <property type="entry name" value="PBP1_LacI_sugar_binding-like"/>
    <property type="match status" value="1"/>
</dbReference>
<dbReference type="InterPro" id="IPR000843">
    <property type="entry name" value="HTH_LacI"/>
</dbReference>
<dbReference type="AlphaFoldDB" id="A0AAP5H1T0"/>
<dbReference type="Pfam" id="PF00356">
    <property type="entry name" value="LacI"/>
    <property type="match status" value="1"/>
</dbReference>
<reference evidence="5" key="1">
    <citation type="submission" date="2023-07" db="EMBL/GenBank/DDBJ databases">
        <title>Sorghum-associated microbial communities from plants grown in Nebraska, USA.</title>
        <authorList>
            <person name="Schachtman D."/>
        </authorList>
    </citation>
    <scope>NUCLEOTIDE SEQUENCE</scope>
    <source>
        <strain evidence="5">BE80</strain>
    </source>
</reference>